<evidence type="ECO:0000313" key="9">
    <source>
        <dbReference type="Proteomes" id="UP000027064"/>
    </source>
</evidence>
<dbReference type="Pfam" id="PF07980">
    <property type="entry name" value="SusD_RagB"/>
    <property type="match status" value="1"/>
</dbReference>
<sequence>MIKNRNIFVTLILSILFVGCTDVIDPAEENIRDQSSTYNEPNFGLGLLTQGYTRIPTNGYNFSEVATDDAVSNDVNNGFLRLATGQWTASNNAADRWTSCFSGIQYMNIVLTETDKMTFADDPTIDRLFKERIKGEAYGLRALFMFNLLQSHAGWVNGKLMGVPVYTEVLNNNSNFNVPRQDFNTCVTQIYKDVDSAAVRLPLNYRDIVNEADIPAFYSSINPSVGSYNRAMGLRYLGLVSGIIVKAIRSQTALLAASPAFADGTANGSSETWANAAKYAAEVIAFKGGLTGLPTDFNSGVAWYRNTSQINGLTAGSNPPEVLWRAGTSNNNDLEREHFPPSLFGNGRVNPTQNFVDAFYASNGYPITHPSSNYNANNPYVNRDPRLAEFVNYHGRTAGVTNAQINMATGTQDPVNRVLTSTRTGYYMRKLLRQDVNYNPQGRNTQLHYRPRIRYTEMYLNYAEAANEAWGSVSDPQGNGYTAYDIIRVIRRRALGLNTDPYLESIKNDKDAMRELIRNERRLELSFEGFRFWDLRRWKVPFSKLTEAAKGITVTGTLNAPIYSAPTNVEERAYQNHMYYGPIPYLETLKFTNLLQNDLWNN</sequence>
<dbReference type="STRING" id="1492738.FEM21_31950"/>
<comment type="subcellular location">
    <subcellularLocation>
        <location evidence="1">Cell outer membrane</location>
    </subcellularLocation>
</comment>
<dbReference type="SUPFAM" id="SSF48452">
    <property type="entry name" value="TPR-like"/>
    <property type="match status" value="1"/>
</dbReference>
<dbReference type="Proteomes" id="UP000027064">
    <property type="component" value="Unassembled WGS sequence"/>
</dbReference>
<evidence type="ECO:0000259" key="6">
    <source>
        <dbReference type="Pfam" id="PF07980"/>
    </source>
</evidence>
<evidence type="ECO:0000259" key="7">
    <source>
        <dbReference type="Pfam" id="PF14322"/>
    </source>
</evidence>
<keyword evidence="9" id="KW-1185">Reference proteome</keyword>
<dbReference type="RefSeq" id="WP_035662645.1">
    <property type="nucleotide sequence ID" value="NZ_JNCA01000041.1"/>
</dbReference>
<dbReference type="PATRIC" id="fig|1492738.3.peg.3180"/>
<dbReference type="Pfam" id="PF14322">
    <property type="entry name" value="SusD-like_3"/>
    <property type="match status" value="1"/>
</dbReference>
<evidence type="ECO:0000313" key="8">
    <source>
        <dbReference type="EMBL" id="KDN53692.1"/>
    </source>
</evidence>
<accession>A0A066WI47</accession>
<dbReference type="Gene3D" id="1.25.40.390">
    <property type="match status" value="1"/>
</dbReference>
<dbReference type="GO" id="GO:0009279">
    <property type="term" value="C:cell outer membrane"/>
    <property type="evidence" value="ECO:0007669"/>
    <property type="project" value="UniProtKB-SubCell"/>
</dbReference>
<dbReference type="InterPro" id="IPR012944">
    <property type="entry name" value="SusD_RagB_dom"/>
</dbReference>
<organism evidence="8 9">
    <name type="scientific">Flavobacterium seoulense</name>
    <dbReference type="NCBI Taxonomy" id="1492738"/>
    <lineage>
        <taxon>Bacteria</taxon>
        <taxon>Pseudomonadati</taxon>
        <taxon>Bacteroidota</taxon>
        <taxon>Flavobacteriia</taxon>
        <taxon>Flavobacteriales</taxon>
        <taxon>Flavobacteriaceae</taxon>
        <taxon>Flavobacterium</taxon>
    </lineage>
</organism>
<keyword evidence="5" id="KW-0998">Cell outer membrane</keyword>
<keyword evidence="4" id="KW-0472">Membrane</keyword>
<comment type="caution">
    <text evidence="8">The sequence shown here is derived from an EMBL/GenBank/DDBJ whole genome shotgun (WGS) entry which is preliminary data.</text>
</comment>
<proteinExistence type="inferred from homology"/>
<reference evidence="8 9" key="1">
    <citation type="submission" date="2014-05" db="EMBL/GenBank/DDBJ databases">
        <title>Genome Sequence of Flavobacterium sp. EM1321.</title>
        <authorList>
            <person name="Shin S.-K."/>
            <person name="Yi H."/>
        </authorList>
    </citation>
    <scope>NUCLEOTIDE SEQUENCE [LARGE SCALE GENOMIC DNA]</scope>
    <source>
        <strain evidence="8 9">EM1321</strain>
    </source>
</reference>
<keyword evidence="3" id="KW-0732">Signal</keyword>
<evidence type="ECO:0000256" key="5">
    <source>
        <dbReference type="ARBA" id="ARBA00023237"/>
    </source>
</evidence>
<dbReference type="EMBL" id="JNCA01000041">
    <property type="protein sequence ID" value="KDN53692.1"/>
    <property type="molecule type" value="Genomic_DNA"/>
</dbReference>
<name>A0A066WI47_9FLAO</name>
<evidence type="ECO:0000256" key="2">
    <source>
        <dbReference type="ARBA" id="ARBA00006275"/>
    </source>
</evidence>
<evidence type="ECO:0000256" key="3">
    <source>
        <dbReference type="ARBA" id="ARBA00022729"/>
    </source>
</evidence>
<dbReference type="AlphaFoldDB" id="A0A066WI47"/>
<dbReference type="OrthoDB" id="5694214at2"/>
<protein>
    <submittedName>
        <fullName evidence="8">Ragb/susd domain-containing protein</fullName>
    </submittedName>
</protein>
<dbReference type="InterPro" id="IPR033985">
    <property type="entry name" value="SusD-like_N"/>
</dbReference>
<comment type="similarity">
    <text evidence="2">Belongs to the SusD family.</text>
</comment>
<evidence type="ECO:0000256" key="4">
    <source>
        <dbReference type="ARBA" id="ARBA00023136"/>
    </source>
</evidence>
<feature type="domain" description="RagB/SusD" evidence="6">
    <location>
        <begin position="335"/>
        <end position="600"/>
    </location>
</feature>
<dbReference type="PROSITE" id="PS51257">
    <property type="entry name" value="PROKAR_LIPOPROTEIN"/>
    <property type="match status" value="1"/>
</dbReference>
<dbReference type="InterPro" id="IPR011990">
    <property type="entry name" value="TPR-like_helical_dom_sf"/>
</dbReference>
<gene>
    <name evidence="8" type="ORF">FEM21_31950</name>
</gene>
<dbReference type="eggNOG" id="COG1435">
    <property type="taxonomic scope" value="Bacteria"/>
</dbReference>
<evidence type="ECO:0000256" key="1">
    <source>
        <dbReference type="ARBA" id="ARBA00004442"/>
    </source>
</evidence>
<feature type="domain" description="SusD-like N-terminal" evidence="7">
    <location>
        <begin position="62"/>
        <end position="212"/>
    </location>
</feature>